<dbReference type="GO" id="GO:0051920">
    <property type="term" value="F:peroxiredoxin activity"/>
    <property type="evidence" value="ECO:0007669"/>
    <property type="project" value="InterPro"/>
</dbReference>
<protein>
    <submittedName>
        <fullName evidence="2">Carboxymuconolactone decarboxylase family protein</fullName>
    </submittedName>
</protein>
<dbReference type="Pfam" id="PF02627">
    <property type="entry name" value="CMD"/>
    <property type="match status" value="1"/>
</dbReference>
<reference evidence="2" key="1">
    <citation type="submission" date="2021-02" db="EMBL/GenBank/DDBJ databases">
        <title>Strain Y2R2, a novel species of the genus Halomonas.</title>
        <authorList>
            <person name="Huang H."/>
        </authorList>
    </citation>
    <scope>NUCLEOTIDE SEQUENCE</scope>
    <source>
        <strain evidence="2">Y2R2</strain>
    </source>
</reference>
<sequence>MPQNNNLTLRGRNIMNQLEPGLADKLTNSLKELDEDLPSIITDFVFGAVVGRKGLDIKIREMLTVASLVSLGNAHDQLELHMKGALNVGVTPQDLLEVVIQMSVYAGFPAFLNGLTAYRAALAATGHALPAASGLK</sequence>
<keyword evidence="3" id="KW-1185">Reference proteome</keyword>
<dbReference type="Proteomes" id="UP000324285">
    <property type="component" value="Chromosome"/>
</dbReference>
<evidence type="ECO:0000259" key="1">
    <source>
        <dbReference type="Pfam" id="PF02627"/>
    </source>
</evidence>
<dbReference type="OrthoDB" id="9801400at2"/>
<evidence type="ECO:0000313" key="3">
    <source>
        <dbReference type="Proteomes" id="UP000324285"/>
    </source>
</evidence>
<dbReference type="RefSeq" id="WP_149286665.1">
    <property type="nucleotide sequence ID" value="NZ_CP038437.2"/>
</dbReference>
<dbReference type="InterPro" id="IPR003779">
    <property type="entry name" value="CMD-like"/>
</dbReference>
<dbReference type="InterPro" id="IPR029032">
    <property type="entry name" value="AhpD-like"/>
</dbReference>
<dbReference type="InterPro" id="IPR052512">
    <property type="entry name" value="4CMD/NDH-1_regulator"/>
</dbReference>
<dbReference type="PANTHER" id="PTHR33570:SF10">
    <property type="entry name" value="GAMMA-CARBOXYMUCONOLACTONE DECARBOXYLASE"/>
    <property type="match status" value="1"/>
</dbReference>
<evidence type="ECO:0000313" key="2">
    <source>
        <dbReference type="EMBL" id="QEM83543.1"/>
    </source>
</evidence>
<dbReference type="SUPFAM" id="SSF69118">
    <property type="entry name" value="AhpD-like"/>
    <property type="match status" value="1"/>
</dbReference>
<proteinExistence type="predicted"/>
<accession>A0A5C1NLU4</accession>
<dbReference type="AlphaFoldDB" id="A0A5C1NLU4"/>
<gene>
    <name evidence="2" type="ORF">E4T21_19735</name>
</gene>
<dbReference type="EMBL" id="CP038437">
    <property type="protein sequence ID" value="QEM83543.1"/>
    <property type="molecule type" value="Genomic_DNA"/>
</dbReference>
<dbReference type="PANTHER" id="PTHR33570">
    <property type="entry name" value="4-CARBOXYMUCONOLACTONE DECARBOXYLASE FAMILY PROTEIN"/>
    <property type="match status" value="1"/>
</dbReference>
<dbReference type="KEGG" id="hbh:E4T21_19735"/>
<organism evidence="2 3">
    <name type="scientific">Halomonas binhaiensis</name>
    <dbReference type="NCBI Taxonomy" id="2562282"/>
    <lineage>
        <taxon>Bacteria</taxon>
        <taxon>Pseudomonadati</taxon>
        <taxon>Pseudomonadota</taxon>
        <taxon>Gammaproteobacteria</taxon>
        <taxon>Oceanospirillales</taxon>
        <taxon>Halomonadaceae</taxon>
        <taxon>Halomonas</taxon>
    </lineage>
</organism>
<feature type="domain" description="Carboxymuconolactone decarboxylase-like" evidence="1">
    <location>
        <begin position="37"/>
        <end position="117"/>
    </location>
</feature>
<dbReference type="Gene3D" id="1.20.1290.10">
    <property type="entry name" value="AhpD-like"/>
    <property type="match status" value="1"/>
</dbReference>
<name>A0A5C1NLU4_9GAMM</name>